<dbReference type="InterPro" id="IPR045584">
    <property type="entry name" value="Pilin-like"/>
</dbReference>
<dbReference type="AlphaFoldDB" id="B4D211"/>
<protein>
    <submittedName>
        <fullName evidence="2">Uncharacterized protein</fullName>
    </submittedName>
</protein>
<keyword evidence="1" id="KW-0472">Membrane</keyword>
<keyword evidence="1" id="KW-1133">Transmembrane helix</keyword>
<gene>
    <name evidence="2" type="ORF">CfE428DRAFT_2949</name>
</gene>
<feature type="transmembrane region" description="Helical" evidence="1">
    <location>
        <begin position="278"/>
        <end position="296"/>
    </location>
</feature>
<dbReference type="Pfam" id="PF07963">
    <property type="entry name" value="N_methyl"/>
    <property type="match status" value="1"/>
</dbReference>
<feature type="transmembrane region" description="Helical" evidence="1">
    <location>
        <begin position="36"/>
        <end position="56"/>
    </location>
</feature>
<proteinExistence type="predicted"/>
<comment type="caution">
    <text evidence="2">The sequence shown here is derived from an EMBL/GenBank/DDBJ whole genome shotgun (WGS) entry which is preliminary data.</text>
</comment>
<feature type="transmembrane region" description="Helical" evidence="1">
    <location>
        <begin position="360"/>
        <end position="381"/>
    </location>
</feature>
<dbReference type="STRING" id="497964.CfE428DRAFT_2949"/>
<reference evidence="2 3" key="1">
    <citation type="journal article" date="2011" name="J. Bacteriol.">
        <title>Genome sequence of Chthoniobacter flavus Ellin428, an aerobic heterotrophic soil bacterium.</title>
        <authorList>
            <person name="Kant R."/>
            <person name="van Passel M.W."/>
            <person name="Palva A."/>
            <person name="Lucas S."/>
            <person name="Lapidus A."/>
            <person name="Glavina Del Rio T."/>
            <person name="Dalin E."/>
            <person name="Tice H."/>
            <person name="Bruce D."/>
            <person name="Goodwin L."/>
            <person name="Pitluck S."/>
            <person name="Larimer F.W."/>
            <person name="Land M.L."/>
            <person name="Hauser L."/>
            <person name="Sangwan P."/>
            <person name="de Vos W.M."/>
            <person name="Janssen P.H."/>
            <person name="Smidt H."/>
        </authorList>
    </citation>
    <scope>NUCLEOTIDE SEQUENCE [LARGE SCALE GENOMIC DNA]</scope>
    <source>
        <strain evidence="2 3">Ellin428</strain>
    </source>
</reference>
<name>B4D211_9BACT</name>
<keyword evidence="1" id="KW-0812">Transmembrane</keyword>
<dbReference type="NCBIfam" id="TIGR02532">
    <property type="entry name" value="IV_pilin_GFxxxE"/>
    <property type="match status" value="1"/>
</dbReference>
<feature type="transmembrane region" description="Helical" evidence="1">
    <location>
        <begin position="308"/>
        <end position="327"/>
    </location>
</feature>
<sequence length="416" mass="43568" precursor="true">MNNQPSGKSPKKSCLTVFGLGAAAHGRNPRGAFTLVELIVVITLLALLASLLLPALSVAKRRAVSRSIDAASPSATAAAVPAPMLKASGLEITPPRPLATVKSFSATVALKPALSVGTADPESIYTAQLKAQFQAFNPGAAGPCEVLLPLPPQIISLADLDITVAGQPSTSVEIRGDKLAWFGTLPAEPVAMTVGYSAVGKGLYKLQTPPAGILDTFHIDLTAVGSDVRMLELSLQPTRYGRENGQTVYTWDYTHLLFGRPIALDVLGVTPIDRLGELTWLGPGSVVVFGLFLGLLGHAFPIRNFDRWMLLLLLGAFTGAYPLMYFAQEFVPLQAAIIGSAAIVLAIIAIRAATIMGLRLAIFGAVLPATAILAVTLVSAIHPRLQGVLITLTALATFVAAMALMARKSITPSAAR</sequence>
<accession>B4D211</accession>
<dbReference type="Gene3D" id="3.30.700.10">
    <property type="entry name" value="Glycoprotein, Type 4 Pilin"/>
    <property type="match status" value="1"/>
</dbReference>
<dbReference type="Proteomes" id="UP000005824">
    <property type="component" value="Unassembled WGS sequence"/>
</dbReference>
<feature type="transmembrane region" description="Helical" evidence="1">
    <location>
        <begin position="333"/>
        <end position="353"/>
    </location>
</feature>
<dbReference type="EMBL" id="ABVL01000007">
    <property type="protein sequence ID" value="EDY19773.1"/>
    <property type="molecule type" value="Genomic_DNA"/>
</dbReference>
<feature type="transmembrane region" description="Helical" evidence="1">
    <location>
        <begin position="387"/>
        <end position="406"/>
    </location>
</feature>
<dbReference type="SUPFAM" id="SSF54523">
    <property type="entry name" value="Pili subunits"/>
    <property type="match status" value="1"/>
</dbReference>
<dbReference type="InParanoid" id="B4D211"/>
<evidence type="ECO:0000256" key="1">
    <source>
        <dbReference type="SAM" id="Phobius"/>
    </source>
</evidence>
<organism evidence="2 3">
    <name type="scientific">Chthoniobacter flavus Ellin428</name>
    <dbReference type="NCBI Taxonomy" id="497964"/>
    <lineage>
        <taxon>Bacteria</taxon>
        <taxon>Pseudomonadati</taxon>
        <taxon>Verrucomicrobiota</taxon>
        <taxon>Spartobacteria</taxon>
        <taxon>Chthoniobacterales</taxon>
        <taxon>Chthoniobacteraceae</taxon>
        <taxon>Chthoniobacter</taxon>
    </lineage>
</organism>
<evidence type="ECO:0000313" key="3">
    <source>
        <dbReference type="Proteomes" id="UP000005824"/>
    </source>
</evidence>
<dbReference type="InterPro" id="IPR012902">
    <property type="entry name" value="N_methyl_site"/>
</dbReference>
<keyword evidence="3" id="KW-1185">Reference proteome</keyword>
<dbReference type="RefSeq" id="WP_006980274.1">
    <property type="nucleotide sequence ID" value="NZ_ABVL01000007.1"/>
</dbReference>
<evidence type="ECO:0000313" key="2">
    <source>
        <dbReference type="EMBL" id="EDY19773.1"/>
    </source>
</evidence>